<sequence length="41" mass="4603">MMDMKMSRKRWLILIISSIVFVVFILPMVGVGILQGGCFTA</sequence>
<gene>
    <name evidence="2" type="ORF">EVA_11951</name>
</gene>
<name>J9GDS1_9ZZZZ</name>
<organism evidence="2">
    <name type="scientific">gut metagenome</name>
    <dbReference type="NCBI Taxonomy" id="749906"/>
    <lineage>
        <taxon>unclassified sequences</taxon>
        <taxon>metagenomes</taxon>
        <taxon>organismal metagenomes</taxon>
    </lineage>
</organism>
<keyword evidence="1" id="KW-0472">Membrane</keyword>
<feature type="transmembrane region" description="Helical" evidence="1">
    <location>
        <begin position="12"/>
        <end position="34"/>
    </location>
</feature>
<keyword evidence="1" id="KW-0812">Transmembrane</keyword>
<accession>J9GDS1</accession>
<dbReference type="AlphaFoldDB" id="J9GDS1"/>
<keyword evidence="1" id="KW-1133">Transmembrane helix</keyword>
<evidence type="ECO:0000313" key="2">
    <source>
        <dbReference type="EMBL" id="EJW99942.1"/>
    </source>
</evidence>
<comment type="caution">
    <text evidence="2">The sequence shown here is derived from an EMBL/GenBank/DDBJ whole genome shotgun (WGS) entry which is preliminary data.</text>
</comment>
<protein>
    <submittedName>
        <fullName evidence="2">Uncharacterized protein</fullName>
    </submittedName>
</protein>
<dbReference type="EMBL" id="AMCI01003590">
    <property type="protein sequence ID" value="EJW99942.1"/>
    <property type="molecule type" value="Genomic_DNA"/>
</dbReference>
<reference evidence="2" key="1">
    <citation type="journal article" date="2012" name="PLoS ONE">
        <title>Gene sets for utilization of primary and secondary nutrition supplies in the distal gut of endangered iberian lynx.</title>
        <authorList>
            <person name="Alcaide M."/>
            <person name="Messina E."/>
            <person name="Richter M."/>
            <person name="Bargiela R."/>
            <person name="Peplies J."/>
            <person name="Huws S.A."/>
            <person name="Newbold C.J."/>
            <person name="Golyshin P.N."/>
            <person name="Simon M.A."/>
            <person name="Lopez G."/>
            <person name="Yakimov M.M."/>
            <person name="Ferrer M."/>
        </authorList>
    </citation>
    <scope>NUCLEOTIDE SEQUENCE</scope>
</reference>
<proteinExistence type="predicted"/>
<evidence type="ECO:0000256" key="1">
    <source>
        <dbReference type="SAM" id="Phobius"/>
    </source>
</evidence>